<evidence type="ECO:0000313" key="2">
    <source>
        <dbReference type="Proteomes" id="UP000807469"/>
    </source>
</evidence>
<comment type="caution">
    <text evidence="1">The sequence shown here is derived from an EMBL/GenBank/DDBJ whole genome shotgun (WGS) entry which is preliminary data.</text>
</comment>
<dbReference type="OrthoDB" id="432234at2759"/>
<gene>
    <name evidence="1" type="ORF">BDN70DRAFT_767634</name>
</gene>
<dbReference type="AlphaFoldDB" id="A0A9P6CZG3"/>
<feature type="non-terminal residue" evidence="1">
    <location>
        <position position="1"/>
    </location>
</feature>
<feature type="non-terminal residue" evidence="1">
    <location>
        <position position="73"/>
    </location>
</feature>
<proteinExistence type="predicted"/>
<accession>A0A9P6CZG3</accession>
<organism evidence="1 2">
    <name type="scientific">Pholiota conissans</name>
    <dbReference type="NCBI Taxonomy" id="109636"/>
    <lineage>
        <taxon>Eukaryota</taxon>
        <taxon>Fungi</taxon>
        <taxon>Dikarya</taxon>
        <taxon>Basidiomycota</taxon>
        <taxon>Agaricomycotina</taxon>
        <taxon>Agaricomycetes</taxon>
        <taxon>Agaricomycetidae</taxon>
        <taxon>Agaricales</taxon>
        <taxon>Agaricineae</taxon>
        <taxon>Strophariaceae</taxon>
        <taxon>Pholiota</taxon>
    </lineage>
</organism>
<evidence type="ECO:0000313" key="1">
    <source>
        <dbReference type="EMBL" id="KAF9478299.1"/>
    </source>
</evidence>
<sequence length="73" mass="8338">ITAHKSQGLSFKSATVDLQSCTGTEKPYVMVSRLTSLKYLRVLRPFDVRRITSRPSQDLRQEFARLQHLADST</sequence>
<reference evidence="1" key="1">
    <citation type="submission" date="2020-11" db="EMBL/GenBank/DDBJ databases">
        <authorList>
            <consortium name="DOE Joint Genome Institute"/>
            <person name="Ahrendt S."/>
            <person name="Riley R."/>
            <person name="Andreopoulos W."/>
            <person name="Labutti K."/>
            <person name="Pangilinan J."/>
            <person name="Ruiz-Duenas F.J."/>
            <person name="Barrasa J.M."/>
            <person name="Sanchez-Garcia M."/>
            <person name="Camarero S."/>
            <person name="Miyauchi S."/>
            <person name="Serrano A."/>
            <person name="Linde D."/>
            <person name="Babiker R."/>
            <person name="Drula E."/>
            <person name="Ayuso-Fernandez I."/>
            <person name="Pacheco R."/>
            <person name="Padilla G."/>
            <person name="Ferreira P."/>
            <person name="Barriuso J."/>
            <person name="Kellner H."/>
            <person name="Castanera R."/>
            <person name="Alfaro M."/>
            <person name="Ramirez L."/>
            <person name="Pisabarro A.G."/>
            <person name="Kuo A."/>
            <person name="Tritt A."/>
            <person name="Lipzen A."/>
            <person name="He G."/>
            <person name="Yan M."/>
            <person name="Ng V."/>
            <person name="Cullen D."/>
            <person name="Martin F."/>
            <person name="Rosso M.-N."/>
            <person name="Henrissat B."/>
            <person name="Hibbett D."/>
            <person name="Martinez A.T."/>
            <person name="Grigoriev I.V."/>
        </authorList>
    </citation>
    <scope>NUCLEOTIDE SEQUENCE</scope>
    <source>
        <strain evidence="1">CIRM-BRFM 674</strain>
    </source>
</reference>
<dbReference type="EMBL" id="MU155237">
    <property type="protein sequence ID" value="KAF9478299.1"/>
    <property type="molecule type" value="Genomic_DNA"/>
</dbReference>
<dbReference type="Proteomes" id="UP000807469">
    <property type="component" value="Unassembled WGS sequence"/>
</dbReference>
<keyword evidence="2" id="KW-1185">Reference proteome</keyword>
<protein>
    <submittedName>
        <fullName evidence="1">Uncharacterized protein</fullName>
    </submittedName>
</protein>
<name>A0A9P6CZG3_9AGAR</name>